<keyword evidence="2" id="KW-1185">Reference proteome</keyword>
<organism evidence="1 2">
    <name type="scientific">Branchiostoma lanceolatum</name>
    <name type="common">Common lancelet</name>
    <name type="synonym">Amphioxus lanceolatum</name>
    <dbReference type="NCBI Taxonomy" id="7740"/>
    <lineage>
        <taxon>Eukaryota</taxon>
        <taxon>Metazoa</taxon>
        <taxon>Chordata</taxon>
        <taxon>Cephalochordata</taxon>
        <taxon>Leptocardii</taxon>
        <taxon>Amphioxiformes</taxon>
        <taxon>Branchiostomatidae</taxon>
        <taxon>Branchiostoma</taxon>
    </lineage>
</organism>
<accession>A0A8J9YPD1</accession>
<sequence length="91" mass="9818">MATGLSCHTTDPSTCWEYCINPACPTGIAETWRYDGRCGMSYPAPEATPGDIVLIITNPVALRSAGMGMVPSTVRVRTVLTTELMSTYRSD</sequence>
<dbReference type="AlphaFoldDB" id="A0A8J9YPD1"/>
<proteinExistence type="predicted"/>
<name>A0A8J9YPD1_BRALA</name>
<evidence type="ECO:0000313" key="2">
    <source>
        <dbReference type="Proteomes" id="UP000838412"/>
    </source>
</evidence>
<gene>
    <name evidence="1" type="primary">Hypp631</name>
    <name evidence="1" type="ORF">BLAG_LOCUS2027</name>
</gene>
<dbReference type="EMBL" id="OV696686">
    <property type="protein sequence ID" value="CAH1233183.1"/>
    <property type="molecule type" value="Genomic_DNA"/>
</dbReference>
<dbReference type="Proteomes" id="UP000838412">
    <property type="component" value="Chromosome 1"/>
</dbReference>
<protein>
    <submittedName>
        <fullName evidence="1">Hypp631 protein</fullName>
    </submittedName>
</protein>
<reference evidence="1" key="1">
    <citation type="submission" date="2022-01" db="EMBL/GenBank/DDBJ databases">
        <authorList>
            <person name="Braso-Vives M."/>
        </authorList>
    </citation>
    <scope>NUCLEOTIDE SEQUENCE</scope>
</reference>
<evidence type="ECO:0000313" key="1">
    <source>
        <dbReference type="EMBL" id="CAH1233183.1"/>
    </source>
</evidence>